<dbReference type="CDD" id="cd01997">
    <property type="entry name" value="GMP_synthase_C"/>
    <property type="match status" value="1"/>
</dbReference>
<gene>
    <name evidence="9 12" type="primary">guaA</name>
    <name evidence="12" type="ORF">ANPL_04005</name>
</gene>
<dbReference type="Proteomes" id="UP000500930">
    <property type="component" value="Chromosome"/>
</dbReference>
<dbReference type="InterPro" id="IPR029062">
    <property type="entry name" value="Class_I_gatase-like"/>
</dbReference>
<dbReference type="PROSITE" id="PS51273">
    <property type="entry name" value="GATASE_TYPE_1"/>
    <property type="match status" value="1"/>
</dbReference>
<sequence length="530" mass="57800">MLTVAIIDFGSQVTQLIARRVRDLGVYSEVFPVDTDFPSLIEGGKKIGAFVFSGGPSSVTNLPKTPKVVEDVLKINENLGTPVLGICYGFQILAHVFNSTVESQKSCEFGHAQLEVVDESEITKSVWPVGSLVSVWMSHSDSVIDRVPLGFKVLAKSKDSGAIAFMSDESRKVYGMQFHPEVSHTPDGAKLLDSFLNIAGCTRDWTVKTFLQTQVDNVRQIVGNSLTVAAISGGVDSSVAAVLMHKAIGDNLKCVFVDTGCLRKGEVAVVQDFFVNKLGIKLALANASEMFLRRLKGVTQPEEKRKVMGNTFVEVFEAEAAKLGGDVKFLMQGTIYPDVIESGASGSGVKIKSHHNVGGLPEKMNFALVEPLRSLFKDEVRKLGEELGLPSAILKRHPFPGPGLAVRIMGEVTEEKLELLREVDSIYIDMLLEHGLYHDIWQAFAVLMSERTVGVMGDGRTYGHVCGLRAVTSMDGMTADCFPFSANADKKLRFLEFLQKVSGAIVGKLPQINRVVYDVTSKPPATIEWE</sequence>
<dbReference type="PANTHER" id="PTHR11922">
    <property type="entry name" value="GMP SYNTHASE-RELATED"/>
    <property type="match status" value="1"/>
</dbReference>
<dbReference type="InterPro" id="IPR001674">
    <property type="entry name" value="GMP_synth_C"/>
</dbReference>
<protein>
    <recommendedName>
        <fullName evidence="9">GMP synthase [glutamine-hydrolyzing]</fullName>
        <ecNumber evidence="9">6.3.5.2</ecNumber>
    </recommendedName>
    <alternativeName>
        <fullName evidence="9">GMP synthetase</fullName>
    </alternativeName>
    <alternativeName>
        <fullName evidence="9">Glutamine amidotransferase</fullName>
    </alternativeName>
</protein>
<dbReference type="GO" id="GO:0005524">
    <property type="term" value="F:ATP binding"/>
    <property type="evidence" value="ECO:0007669"/>
    <property type="project" value="UniProtKB-UniRule"/>
</dbReference>
<proteinExistence type="inferred from homology"/>
<evidence type="ECO:0000256" key="5">
    <source>
        <dbReference type="ARBA" id="ARBA00022749"/>
    </source>
</evidence>
<keyword evidence="3 9" id="KW-0436">Ligase</keyword>
<dbReference type="FunFam" id="3.40.50.620:FF:000001">
    <property type="entry name" value="GMP synthase [glutamine-hydrolyzing]"/>
    <property type="match status" value="1"/>
</dbReference>
<organism evidence="12 13">
    <name type="scientific">Anaplasma platys</name>
    <dbReference type="NCBI Taxonomy" id="949"/>
    <lineage>
        <taxon>Bacteria</taxon>
        <taxon>Pseudomonadati</taxon>
        <taxon>Pseudomonadota</taxon>
        <taxon>Alphaproteobacteria</taxon>
        <taxon>Rickettsiales</taxon>
        <taxon>Anaplasmataceae</taxon>
        <taxon>Anaplasma</taxon>
    </lineage>
</organism>
<dbReference type="PROSITE" id="PS51553">
    <property type="entry name" value="GMPS_ATP_PPASE"/>
    <property type="match status" value="1"/>
</dbReference>
<evidence type="ECO:0000256" key="1">
    <source>
        <dbReference type="ARBA" id="ARBA00002332"/>
    </source>
</evidence>
<dbReference type="PANTHER" id="PTHR11922:SF2">
    <property type="entry name" value="GMP SYNTHASE [GLUTAMINE-HYDROLYZING]"/>
    <property type="match status" value="1"/>
</dbReference>
<evidence type="ECO:0000259" key="11">
    <source>
        <dbReference type="PROSITE" id="PS51553"/>
    </source>
</evidence>
<dbReference type="SUPFAM" id="SSF52402">
    <property type="entry name" value="Adenine nucleotide alpha hydrolases-like"/>
    <property type="match status" value="1"/>
</dbReference>
<dbReference type="Gene3D" id="3.40.50.880">
    <property type="match status" value="1"/>
</dbReference>
<feature type="domain" description="GMPS ATP-PPase" evidence="11">
    <location>
        <begin position="205"/>
        <end position="396"/>
    </location>
</feature>
<reference evidence="12 13" key="1">
    <citation type="journal article" date="2020" name="Pathogens">
        <title>First Whole Genome Sequence of Anaplasma platys, an Obligate Intracellular Rickettsial Pathogen of Dogs.</title>
        <authorList>
            <person name="Llanes A."/>
            <person name="Rajeev S."/>
        </authorList>
    </citation>
    <scope>NUCLEOTIDE SEQUENCE [LARGE SCALE GENOMIC DNA]</scope>
    <source>
        <strain evidence="12 13">S3</strain>
    </source>
</reference>
<dbReference type="PRINTS" id="PR00096">
    <property type="entry name" value="GATASE"/>
</dbReference>
<dbReference type="FunFam" id="3.30.300.10:FF:000002">
    <property type="entry name" value="GMP synthase [glutamine-hydrolyzing]"/>
    <property type="match status" value="1"/>
</dbReference>
<dbReference type="GO" id="GO:0003921">
    <property type="term" value="F:GMP synthase activity"/>
    <property type="evidence" value="ECO:0007669"/>
    <property type="project" value="InterPro"/>
</dbReference>
<accession>A0A858PZ47</accession>
<keyword evidence="13" id="KW-1185">Reference proteome</keyword>
<comment type="subunit">
    <text evidence="9">Homodimer.</text>
</comment>
<dbReference type="SUPFAM" id="SSF54810">
    <property type="entry name" value="GMP synthetase C-terminal dimerisation domain"/>
    <property type="match status" value="1"/>
</dbReference>
<name>A0A858PZ47_9RICK</name>
<keyword evidence="5 9" id="KW-0332">GMP biosynthesis</keyword>
<comment type="function">
    <text evidence="1 9">Catalyzes the synthesis of GMP from XMP.</text>
</comment>
<evidence type="ECO:0000256" key="6">
    <source>
        <dbReference type="ARBA" id="ARBA00022755"/>
    </source>
</evidence>
<dbReference type="RefSeq" id="WP_169193449.1">
    <property type="nucleotide sequence ID" value="NZ_CP046391.1"/>
</dbReference>
<evidence type="ECO:0000256" key="4">
    <source>
        <dbReference type="ARBA" id="ARBA00022741"/>
    </source>
</evidence>
<dbReference type="EC" id="6.3.5.2" evidence="9"/>
<dbReference type="Gene3D" id="3.30.300.10">
    <property type="match status" value="1"/>
</dbReference>
<dbReference type="NCBIfam" id="TIGR00884">
    <property type="entry name" value="guaA_Cterm"/>
    <property type="match status" value="1"/>
</dbReference>
<keyword evidence="4 9" id="KW-0547">Nucleotide-binding</keyword>
<evidence type="ECO:0000256" key="7">
    <source>
        <dbReference type="ARBA" id="ARBA00022840"/>
    </source>
</evidence>
<dbReference type="NCBIfam" id="TIGR00888">
    <property type="entry name" value="guaA_Nterm"/>
    <property type="match status" value="1"/>
</dbReference>
<evidence type="ECO:0000313" key="12">
    <source>
        <dbReference type="EMBL" id="QJC27849.1"/>
    </source>
</evidence>
<comment type="pathway">
    <text evidence="2 9">Purine metabolism; GMP biosynthesis; GMP from XMP (L-Gln route): step 1/1.</text>
</comment>
<comment type="catalytic activity">
    <reaction evidence="9">
        <text>XMP + L-glutamine + ATP + H2O = GMP + L-glutamate + AMP + diphosphate + 2 H(+)</text>
        <dbReference type="Rhea" id="RHEA:11680"/>
        <dbReference type="ChEBI" id="CHEBI:15377"/>
        <dbReference type="ChEBI" id="CHEBI:15378"/>
        <dbReference type="ChEBI" id="CHEBI:29985"/>
        <dbReference type="ChEBI" id="CHEBI:30616"/>
        <dbReference type="ChEBI" id="CHEBI:33019"/>
        <dbReference type="ChEBI" id="CHEBI:57464"/>
        <dbReference type="ChEBI" id="CHEBI:58115"/>
        <dbReference type="ChEBI" id="CHEBI:58359"/>
        <dbReference type="ChEBI" id="CHEBI:456215"/>
        <dbReference type="EC" id="6.3.5.2"/>
    </reaction>
</comment>
<dbReference type="Gene3D" id="3.40.50.620">
    <property type="entry name" value="HUPs"/>
    <property type="match status" value="1"/>
</dbReference>
<dbReference type="Pfam" id="PF00958">
    <property type="entry name" value="GMP_synt_C"/>
    <property type="match status" value="1"/>
</dbReference>
<keyword evidence="6 9" id="KW-0658">Purine biosynthesis</keyword>
<evidence type="ECO:0000256" key="10">
    <source>
        <dbReference type="PROSITE-ProRule" id="PRU00886"/>
    </source>
</evidence>
<evidence type="ECO:0000313" key="13">
    <source>
        <dbReference type="Proteomes" id="UP000500930"/>
    </source>
</evidence>
<dbReference type="NCBIfam" id="NF000848">
    <property type="entry name" value="PRK00074.1"/>
    <property type="match status" value="1"/>
</dbReference>
<dbReference type="InterPro" id="IPR014729">
    <property type="entry name" value="Rossmann-like_a/b/a_fold"/>
</dbReference>
<dbReference type="AlphaFoldDB" id="A0A858PZ47"/>
<dbReference type="InterPro" id="IPR025777">
    <property type="entry name" value="GMPS_ATP_PPase_dom"/>
</dbReference>
<dbReference type="InterPro" id="IPR004739">
    <property type="entry name" value="GMP_synth_GATase"/>
</dbReference>
<feature type="binding site" evidence="10">
    <location>
        <begin position="232"/>
        <end position="238"/>
    </location>
    <ligand>
        <name>ATP</name>
        <dbReference type="ChEBI" id="CHEBI:30616"/>
    </ligand>
</feature>
<evidence type="ECO:0000256" key="2">
    <source>
        <dbReference type="ARBA" id="ARBA00005153"/>
    </source>
</evidence>
<dbReference type="GO" id="GO:0005829">
    <property type="term" value="C:cytosol"/>
    <property type="evidence" value="ECO:0007669"/>
    <property type="project" value="TreeGrafter"/>
</dbReference>
<evidence type="ECO:0000256" key="8">
    <source>
        <dbReference type="ARBA" id="ARBA00022962"/>
    </source>
</evidence>
<dbReference type="EMBL" id="CP046391">
    <property type="protein sequence ID" value="QJC27849.1"/>
    <property type="molecule type" value="Genomic_DNA"/>
</dbReference>
<feature type="active site" description="Nucleophile" evidence="9">
    <location>
        <position position="87"/>
    </location>
</feature>
<feature type="active site" evidence="9">
    <location>
        <position position="181"/>
    </location>
</feature>
<dbReference type="HAMAP" id="MF_00344">
    <property type="entry name" value="GMP_synthase"/>
    <property type="match status" value="1"/>
</dbReference>
<dbReference type="UniPathway" id="UPA00189">
    <property type="reaction ID" value="UER00296"/>
</dbReference>
<dbReference type="InterPro" id="IPR017926">
    <property type="entry name" value="GATASE"/>
</dbReference>
<dbReference type="CDD" id="cd01742">
    <property type="entry name" value="GATase1_GMP_Synthase"/>
    <property type="match status" value="1"/>
</dbReference>
<evidence type="ECO:0000256" key="3">
    <source>
        <dbReference type="ARBA" id="ARBA00022598"/>
    </source>
</evidence>
<dbReference type="InterPro" id="IPR022955">
    <property type="entry name" value="GMP_synthase"/>
</dbReference>
<keyword evidence="7 9" id="KW-0067">ATP-binding</keyword>
<feature type="active site" evidence="9">
    <location>
        <position position="179"/>
    </location>
</feature>
<keyword evidence="8 9" id="KW-0315">Glutamine amidotransferase</keyword>
<dbReference type="KEGG" id="aplt:ANPL_04005"/>
<dbReference type="SUPFAM" id="SSF52317">
    <property type="entry name" value="Class I glutamine amidotransferase-like"/>
    <property type="match status" value="1"/>
</dbReference>
<evidence type="ECO:0000256" key="9">
    <source>
        <dbReference type="HAMAP-Rule" id="MF_00344"/>
    </source>
</evidence>
<dbReference type="Pfam" id="PF00117">
    <property type="entry name" value="GATase"/>
    <property type="match status" value="1"/>
</dbReference>